<evidence type="ECO:0000256" key="20">
    <source>
        <dbReference type="SAM" id="Phobius"/>
    </source>
</evidence>
<comment type="caution">
    <text evidence="23">The sequence shown here is derived from an EMBL/GenBank/DDBJ whole genome shotgun (WGS) entry which is preliminary data.</text>
</comment>
<dbReference type="Pfam" id="PF00069">
    <property type="entry name" value="Pkinase"/>
    <property type="match status" value="1"/>
</dbReference>
<keyword evidence="16 20" id="KW-0472">Membrane</keyword>
<feature type="binding site" evidence="19">
    <location>
        <position position="401"/>
    </location>
    <ligand>
        <name>ATP</name>
        <dbReference type="ChEBI" id="CHEBI:30616"/>
    </ligand>
</feature>
<evidence type="ECO:0000256" key="4">
    <source>
        <dbReference type="ARBA" id="ARBA00010217"/>
    </source>
</evidence>
<keyword evidence="8" id="KW-0808">Transferase</keyword>
<feature type="domain" description="Protein kinase" evidence="22">
    <location>
        <begin position="368"/>
        <end position="645"/>
    </location>
</feature>
<dbReference type="AlphaFoldDB" id="A0A7J6GCX3"/>
<protein>
    <recommendedName>
        <fullName evidence="5">non-specific serine/threonine protein kinase</fullName>
        <ecNumber evidence="5">2.7.11.1</ecNumber>
    </recommendedName>
</protein>
<evidence type="ECO:0000256" key="18">
    <source>
        <dbReference type="ARBA" id="ARBA00023180"/>
    </source>
</evidence>
<feature type="signal peptide" evidence="21">
    <location>
        <begin position="1"/>
        <end position="15"/>
    </location>
</feature>
<evidence type="ECO:0000256" key="1">
    <source>
        <dbReference type="ARBA" id="ARBA00004251"/>
    </source>
</evidence>
<evidence type="ECO:0000256" key="17">
    <source>
        <dbReference type="ARBA" id="ARBA00023170"/>
    </source>
</evidence>
<name>A0A7J6GCX3_CANSA</name>
<dbReference type="Pfam" id="PF00139">
    <property type="entry name" value="Lectin_legB"/>
    <property type="match status" value="1"/>
</dbReference>
<dbReference type="GO" id="GO:0030246">
    <property type="term" value="F:carbohydrate binding"/>
    <property type="evidence" value="ECO:0007669"/>
    <property type="project" value="UniProtKB-KW"/>
</dbReference>
<dbReference type="PROSITE" id="PS00108">
    <property type="entry name" value="PROTEIN_KINASE_ST"/>
    <property type="match status" value="1"/>
</dbReference>
<comment type="similarity">
    <text evidence="3">In the N-terminal section; belongs to the leguminous lectin family.</text>
</comment>
<dbReference type="FunFam" id="3.30.200.20:FF:000178">
    <property type="entry name" value="serine/threonine-protein kinase PBS1-like"/>
    <property type="match status" value="1"/>
</dbReference>
<evidence type="ECO:0000256" key="3">
    <source>
        <dbReference type="ARBA" id="ARBA00008536"/>
    </source>
</evidence>
<keyword evidence="18" id="KW-0325">Glycoprotein</keyword>
<evidence type="ECO:0000256" key="8">
    <source>
        <dbReference type="ARBA" id="ARBA00022679"/>
    </source>
</evidence>
<evidence type="ECO:0000256" key="10">
    <source>
        <dbReference type="ARBA" id="ARBA00022729"/>
    </source>
</evidence>
<dbReference type="PROSITE" id="PS00107">
    <property type="entry name" value="PROTEIN_KINASE_ATP"/>
    <property type="match status" value="1"/>
</dbReference>
<dbReference type="InterPro" id="IPR011009">
    <property type="entry name" value="Kinase-like_dom_sf"/>
</dbReference>
<sequence length="696" mass="76673">MFILIFYVIIILNQASMIMSSINNDLTKMTLFSFPSFNPDSCINGDLICMGSVSIGNNNNTNNGHYYLNLTPEPPSPSNSSNTTHGRAAENKIGRVLYGQPVVAWPAMISTTFTIRISAFPNSSSSVSGDGIAFVMAQDDKPSPPRSFGSYLGLLDRSTQGGVIKQVAVELDTYMNEFDIDGNHMGIVTTSIINPLIEKTLNTTGIQLKSGKDIKVKIDYDGFNQILSLYVAYSPNPLVSFLNRSIILSDIIPRSVYVGFTASTGTLPETHQILDWAFTSVPITTPFMAKDNIIKTILVITIPVSIGLSIVLSGVFLLVMRFFMKKSHNNTNNSKKKKLEDIESRSRSAANVPKMFTYKELSKATHGFSKENLLGTGGFGSVYKGIIVLDDNQAQTIAVKKISSTSKQGEKEYLAEICTIGRLRHKNILKLQGWCHENQHLLLVYDYMPNGSLDRFIGKLFLDWETRYKILTGLASALLYLHEECESPVVHRDVKPNNIMLDSNYTPHLGDFGLARLIKNDKASGVVSTMLAGTPGYLAPELGFTGKASPESDVYSFGMVVLELVCGRRSRGMKGESSLVDMVWSLVRKDELLVGVDPLLQGRYVEEEVKRLLVIGLACLHPDSEHRPNMRKVVQILLNPNEPLMDLPEKRPNMVCVSLSHVSSSSSSSSTTMVDLGPNSVSASRARADEIVIHYD</sequence>
<gene>
    <name evidence="23" type="ORF">G4B88_029991</name>
</gene>
<dbReference type="GO" id="GO:0004674">
    <property type="term" value="F:protein serine/threonine kinase activity"/>
    <property type="evidence" value="ECO:0007669"/>
    <property type="project" value="UniProtKB-KW"/>
</dbReference>
<keyword evidence="11" id="KW-0430">Lectin</keyword>
<dbReference type="GO" id="GO:0002229">
    <property type="term" value="P:defense response to oomycetes"/>
    <property type="evidence" value="ECO:0007669"/>
    <property type="project" value="UniProtKB-ARBA"/>
</dbReference>
<evidence type="ECO:0000256" key="2">
    <source>
        <dbReference type="ARBA" id="ARBA00007606"/>
    </source>
</evidence>
<evidence type="ECO:0000313" key="23">
    <source>
        <dbReference type="EMBL" id="KAF4379999.1"/>
    </source>
</evidence>
<dbReference type="SUPFAM" id="SSF56112">
    <property type="entry name" value="Protein kinase-like (PK-like)"/>
    <property type="match status" value="1"/>
</dbReference>
<evidence type="ECO:0000256" key="21">
    <source>
        <dbReference type="SAM" id="SignalP"/>
    </source>
</evidence>
<dbReference type="GO" id="GO:0005886">
    <property type="term" value="C:plasma membrane"/>
    <property type="evidence" value="ECO:0007669"/>
    <property type="project" value="UniProtKB-SubCell"/>
</dbReference>
<evidence type="ECO:0000256" key="6">
    <source>
        <dbReference type="ARBA" id="ARBA00022475"/>
    </source>
</evidence>
<keyword evidence="10 21" id="KW-0732">Signal</keyword>
<comment type="similarity">
    <text evidence="4">In the C-terminal section; belongs to the protein kinase superfamily. Ser/Thr protein kinase family.</text>
</comment>
<dbReference type="Proteomes" id="UP000583929">
    <property type="component" value="Unassembled WGS sequence"/>
</dbReference>
<comment type="similarity">
    <text evidence="2">Belongs to the leguminous lectin family.</text>
</comment>
<reference evidence="23 24" key="1">
    <citation type="journal article" date="2020" name="bioRxiv">
        <title>Sequence and annotation of 42 cannabis genomes reveals extensive copy number variation in cannabinoid synthesis and pathogen resistance genes.</title>
        <authorList>
            <person name="Mckernan K.J."/>
            <person name="Helbert Y."/>
            <person name="Kane L.T."/>
            <person name="Ebling H."/>
            <person name="Zhang L."/>
            <person name="Liu B."/>
            <person name="Eaton Z."/>
            <person name="Mclaughlin S."/>
            <person name="Kingan S."/>
            <person name="Baybayan P."/>
            <person name="Concepcion G."/>
            <person name="Jordan M."/>
            <person name="Riva A."/>
            <person name="Barbazuk W."/>
            <person name="Harkins T."/>
        </authorList>
    </citation>
    <scope>NUCLEOTIDE SEQUENCE [LARGE SCALE GENOMIC DNA]</scope>
    <source>
        <strain evidence="24">cv. Jamaican Lion 4</strain>
        <tissue evidence="23">Leaf</tissue>
    </source>
</reference>
<comment type="subcellular location">
    <subcellularLocation>
        <location evidence="1">Cell membrane</location>
        <topology evidence="1">Single-pass type I membrane protein</topology>
    </subcellularLocation>
</comment>
<evidence type="ECO:0000256" key="13">
    <source>
        <dbReference type="ARBA" id="ARBA00022777"/>
    </source>
</evidence>
<keyword evidence="24" id="KW-1185">Reference proteome</keyword>
<dbReference type="Gene3D" id="3.30.200.20">
    <property type="entry name" value="Phosphorylase Kinase, domain 1"/>
    <property type="match status" value="1"/>
</dbReference>
<dbReference type="InterPro" id="IPR019825">
    <property type="entry name" value="Lectin_legB_Mn/Ca_BS"/>
</dbReference>
<evidence type="ECO:0000256" key="11">
    <source>
        <dbReference type="ARBA" id="ARBA00022734"/>
    </source>
</evidence>
<evidence type="ECO:0000256" key="19">
    <source>
        <dbReference type="PROSITE-ProRule" id="PRU10141"/>
    </source>
</evidence>
<keyword evidence="12 19" id="KW-0547">Nucleotide-binding</keyword>
<evidence type="ECO:0000256" key="16">
    <source>
        <dbReference type="ARBA" id="ARBA00023136"/>
    </source>
</evidence>
<dbReference type="Gene3D" id="1.10.510.10">
    <property type="entry name" value="Transferase(Phosphotransferase) domain 1"/>
    <property type="match status" value="1"/>
</dbReference>
<dbReference type="GO" id="GO:0005524">
    <property type="term" value="F:ATP binding"/>
    <property type="evidence" value="ECO:0007669"/>
    <property type="project" value="UniProtKB-UniRule"/>
</dbReference>
<dbReference type="FunFam" id="1.10.510.10:FF:000240">
    <property type="entry name" value="Lectin-domain containing receptor kinase A4.3"/>
    <property type="match status" value="1"/>
</dbReference>
<feature type="transmembrane region" description="Helical" evidence="20">
    <location>
        <begin position="297"/>
        <end position="319"/>
    </location>
</feature>
<dbReference type="InterPro" id="IPR050528">
    <property type="entry name" value="L-type_Lectin-RKs"/>
</dbReference>
<dbReference type="Gene3D" id="2.60.120.200">
    <property type="match status" value="1"/>
</dbReference>
<dbReference type="InterPro" id="IPR001220">
    <property type="entry name" value="Legume_lectin_dom"/>
</dbReference>
<keyword evidence="9 20" id="KW-0812">Transmembrane</keyword>
<proteinExistence type="inferred from homology"/>
<keyword evidence="15 20" id="KW-1133">Transmembrane helix</keyword>
<dbReference type="CDD" id="cd14066">
    <property type="entry name" value="STKc_IRAK"/>
    <property type="match status" value="1"/>
</dbReference>
<organism evidence="23 24">
    <name type="scientific">Cannabis sativa</name>
    <name type="common">Hemp</name>
    <name type="synonym">Marijuana</name>
    <dbReference type="NCBI Taxonomy" id="3483"/>
    <lineage>
        <taxon>Eukaryota</taxon>
        <taxon>Viridiplantae</taxon>
        <taxon>Streptophyta</taxon>
        <taxon>Embryophyta</taxon>
        <taxon>Tracheophyta</taxon>
        <taxon>Spermatophyta</taxon>
        <taxon>Magnoliopsida</taxon>
        <taxon>eudicotyledons</taxon>
        <taxon>Gunneridae</taxon>
        <taxon>Pentapetalae</taxon>
        <taxon>rosids</taxon>
        <taxon>fabids</taxon>
        <taxon>Rosales</taxon>
        <taxon>Cannabaceae</taxon>
        <taxon>Cannabis</taxon>
    </lineage>
</organism>
<dbReference type="PANTHER" id="PTHR27007">
    <property type="match status" value="1"/>
</dbReference>
<dbReference type="InterPro" id="IPR017441">
    <property type="entry name" value="Protein_kinase_ATP_BS"/>
</dbReference>
<keyword evidence="13" id="KW-0418">Kinase</keyword>
<keyword evidence="7" id="KW-0723">Serine/threonine-protein kinase</keyword>
<evidence type="ECO:0000256" key="5">
    <source>
        <dbReference type="ARBA" id="ARBA00012513"/>
    </source>
</evidence>
<dbReference type="PROSITE" id="PS00307">
    <property type="entry name" value="LECTIN_LEGUME_BETA"/>
    <property type="match status" value="1"/>
</dbReference>
<accession>A0A7J6GCX3</accession>
<keyword evidence="6" id="KW-1003">Cell membrane</keyword>
<evidence type="ECO:0000313" key="24">
    <source>
        <dbReference type="Proteomes" id="UP000583929"/>
    </source>
</evidence>
<keyword evidence="14 19" id="KW-0067">ATP-binding</keyword>
<dbReference type="EC" id="2.7.11.1" evidence="5"/>
<dbReference type="SMART" id="SM00220">
    <property type="entry name" value="S_TKc"/>
    <property type="match status" value="1"/>
</dbReference>
<dbReference type="CDD" id="cd06899">
    <property type="entry name" value="lectin_legume_LecRK_Arcelin_ConA"/>
    <property type="match status" value="1"/>
</dbReference>
<evidence type="ECO:0000256" key="7">
    <source>
        <dbReference type="ARBA" id="ARBA00022527"/>
    </source>
</evidence>
<dbReference type="InterPro" id="IPR000719">
    <property type="entry name" value="Prot_kinase_dom"/>
</dbReference>
<dbReference type="EMBL" id="JAATIQ010000124">
    <property type="protein sequence ID" value="KAF4379999.1"/>
    <property type="molecule type" value="Genomic_DNA"/>
</dbReference>
<evidence type="ECO:0000256" key="9">
    <source>
        <dbReference type="ARBA" id="ARBA00022692"/>
    </source>
</evidence>
<evidence type="ECO:0000256" key="15">
    <source>
        <dbReference type="ARBA" id="ARBA00022989"/>
    </source>
</evidence>
<evidence type="ECO:0000256" key="12">
    <source>
        <dbReference type="ARBA" id="ARBA00022741"/>
    </source>
</evidence>
<feature type="chain" id="PRO_5029676630" description="non-specific serine/threonine protein kinase" evidence="21">
    <location>
        <begin position="16"/>
        <end position="696"/>
    </location>
</feature>
<evidence type="ECO:0000259" key="22">
    <source>
        <dbReference type="PROSITE" id="PS50011"/>
    </source>
</evidence>
<keyword evidence="17" id="KW-0675">Receptor</keyword>
<evidence type="ECO:0000256" key="14">
    <source>
        <dbReference type="ARBA" id="ARBA00022840"/>
    </source>
</evidence>
<dbReference type="PROSITE" id="PS50011">
    <property type="entry name" value="PROTEIN_KINASE_DOM"/>
    <property type="match status" value="1"/>
</dbReference>
<dbReference type="InterPro" id="IPR008271">
    <property type="entry name" value="Ser/Thr_kinase_AS"/>
</dbReference>
<dbReference type="SUPFAM" id="SSF49899">
    <property type="entry name" value="Concanavalin A-like lectins/glucanases"/>
    <property type="match status" value="1"/>
</dbReference>
<dbReference type="InterPro" id="IPR013320">
    <property type="entry name" value="ConA-like_dom_sf"/>
</dbReference>